<accession>A0A501X2L4</accession>
<dbReference type="InterPro" id="IPR027417">
    <property type="entry name" value="P-loop_NTPase"/>
</dbReference>
<feature type="domain" description="ABC transporter" evidence="7">
    <location>
        <begin position="7"/>
        <end position="202"/>
    </location>
</feature>
<evidence type="ECO:0000256" key="6">
    <source>
        <dbReference type="ARBA" id="ARBA00023136"/>
    </source>
</evidence>
<dbReference type="GO" id="GO:0005524">
    <property type="term" value="F:ATP binding"/>
    <property type="evidence" value="ECO:0007669"/>
    <property type="project" value="UniProtKB-KW"/>
</dbReference>
<keyword evidence="1" id="KW-0813">Transport</keyword>
<evidence type="ECO:0000256" key="2">
    <source>
        <dbReference type="ARBA" id="ARBA00022741"/>
    </source>
</evidence>
<name>A0A501X2L4_9GAMM</name>
<keyword evidence="9" id="KW-1185">Reference proteome</keyword>
<dbReference type="InterPro" id="IPR003439">
    <property type="entry name" value="ABC_transporter-like_ATP-bd"/>
</dbReference>
<dbReference type="AlphaFoldDB" id="A0A501X2L4"/>
<dbReference type="NCBIfam" id="NF010061">
    <property type="entry name" value="PRK13538.1"/>
    <property type="match status" value="1"/>
</dbReference>
<evidence type="ECO:0000256" key="4">
    <source>
        <dbReference type="ARBA" id="ARBA00022840"/>
    </source>
</evidence>
<dbReference type="PANTHER" id="PTHR43499">
    <property type="entry name" value="ABC TRANSPORTER I FAMILY MEMBER 1"/>
    <property type="match status" value="1"/>
</dbReference>
<dbReference type="NCBIfam" id="TIGR01189">
    <property type="entry name" value="ccmA"/>
    <property type="match status" value="1"/>
</dbReference>
<dbReference type="SMART" id="SM00382">
    <property type="entry name" value="AAA"/>
    <property type="match status" value="1"/>
</dbReference>
<sequence length="204" mass="22242">MQAVTTLCVENLWLERGDRDLCRGLSFSLQGGQVARIIGENGAGKSSLLKYLVGTLSAVEGSVAFNGEDISAHRDVLIQDLLYIGHTPGVKSVFTVAENLKLYAPHSSNQELEYALTQVSLDAYWDTPAAQLSAGQKRRVALARLWLTQKPVWLLDEPFTALDVSGVEVLEQRIKDHVITGGIVVLTTHQPLHSLNPVTIELAS</sequence>
<proteinExistence type="predicted"/>
<dbReference type="InterPro" id="IPR005895">
    <property type="entry name" value="ABC_transptr_haem_export_CcmA"/>
</dbReference>
<organism evidence="8 9">
    <name type="scientific">Maribrevibacterium harenarium</name>
    <dbReference type="NCBI Taxonomy" id="2589817"/>
    <lineage>
        <taxon>Bacteria</taxon>
        <taxon>Pseudomonadati</taxon>
        <taxon>Pseudomonadota</taxon>
        <taxon>Gammaproteobacteria</taxon>
        <taxon>Oceanospirillales</taxon>
        <taxon>Oceanospirillaceae</taxon>
        <taxon>Maribrevibacterium</taxon>
    </lineage>
</organism>
<evidence type="ECO:0000313" key="9">
    <source>
        <dbReference type="Proteomes" id="UP000315901"/>
    </source>
</evidence>
<dbReference type="PROSITE" id="PS00211">
    <property type="entry name" value="ABC_TRANSPORTER_1"/>
    <property type="match status" value="1"/>
</dbReference>
<protein>
    <submittedName>
        <fullName evidence="8">Cytochrome c biogenesis heme-transporting ATPase CcmA</fullName>
    </submittedName>
</protein>
<dbReference type="GO" id="GO:0016887">
    <property type="term" value="F:ATP hydrolysis activity"/>
    <property type="evidence" value="ECO:0007669"/>
    <property type="project" value="InterPro"/>
</dbReference>
<dbReference type="Gene3D" id="3.40.50.300">
    <property type="entry name" value="P-loop containing nucleotide triphosphate hydrolases"/>
    <property type="match status" value="1"/>
</dbReference>
<keyword evidence="4" id="KW-0067">ATP-binding</keyword>
<dbReference type="OrthoDB" id="9800654at2"/>
<comment type="caution">
    <text evidence="8">The sequence shown here is derived from an EMBL/GenBank/DDBJ whole genome shotgun (WGS) entry which is preliminary data.</text>
</comment>
<dbReference type="InterPro" id="IPR003593">
    <property type="entry name" value="AAA+_ATPase"/>
</dbReference>
<dbReference type="Proteomes" id="UP000315901">
    <property type="component" value="Unassembled WGS sequence"/>
</dbReference>
<dbReference type="Pfam" id="PF00005">
    <property type="entry name" value="ABC_tran"/>
    <property type="match status" value="1"/>
</dbReference>
<keyword evidence="3" id="KW-0201">Cytochrome c-type biogenesis</keyword>
<dbReference type="PROSITE" id="PS50893">
    <property type="entry name" value="ABC_TRANSPORTER_2"/>
    <property type="match status" value="1"/>
</dbReference>
<dbReference type="EMBL" id="VFRR01000004">
    <property type="protein sequence ID" value="TPE54728.1"/>
    <property type="molecule type" value="Genomic_DNA"/>
</dbReference>
<evidence type="ECO:0000313" key="8">
    <source>
        <dbReference type="EMBL" id="TPE54728.1"/>
    </source>
</evidence>
<reference evidence="8 9" key="1">
    <citation type="submission" date="2019-06" db="EMBL/GenBank/DDBJ databases">
        <title>A novel bacterium of genus Marinomonas, isolated from coastal sand.</title>
        <authorList>
            <person name="Huang H."/>
            <person name="Mo K."/>
            <person name="Hu Y."/>
        </authorList>
    </citation>
    <scope>NUCLEOTIDE SEQUENCE [LARGE SCALE GENOMIC DNA]</scope>
    <source>
        <strain evidence="8 9">HB171799</strain>
    </source>
</reference>
<keyword evidence="6" id="KW-0472">Membrane</keyword>
<dbReference type="SUPFAM" id="SSF52540">
    <property type="entry name" value="P-loop containing nucleoside triphosphate hydrolases"/>
    <property type="match status" value="1"/>
</dbReference>
<dbReference type="InterPro" id="IPR017871">
    <property type="entry name" value="ABC_transporter-like_CS"/>
</dbReference>
<dbReference type="RefSeq" id="WP_140587307.1">
    <property type="nucleotide sequence ID" value="NZ_VFRR01000004.1"/>
</dbReference>
<evidence type="ECO:0000256" key="5">
    <source>
        <dbReference type="ARBA" id="ARBA00022967"/>
    </source>
</evidence>
<dbReference type="GO" id="GO:0022857">
    <property type="term" value="F:transmembrane transporter activity"/>
    <property type="evidence" value="ECO:0007669"/>
    <property type="project" value="InterPro"/>
</dbReference>
<gene>
    <name evidence="8" type="primary">ccmA</name>
    <name evidence="8" type="ORF">FJM67_03600</name>
</gene>
<keyword evidence="2" id="KW-0547">Nucleotide-binding</keyword>
<evidence type="ECO:0000256" key="3">
    <source>
        <dbReference type="ARBA" id="ARBA00022748"/>
    </source>
</evidence>
<keyword evidence="5" id="KW-1278">Translocase</keyword>
<dbReference type="PANTHER" id="PTHR43499:SF1">
    <property type="entry name" value="ABC TRANSPORTER I FAMILY MEMBER 1"/>
    <property type="match status" value="1"/>
</dbReference>
<evidence type="ECO:0000256" key="1">
    <source>
        <dbReference type="ARBA" id="ARBA00022448"/>
    </source>
</evidence>
<dbReference type="GO" id="GO:0017004">
    <property type="term" value="P:cytochrome complex assembly"/>
    <property type="evidence" value="ECO:0007669"/>
    <property type="project" value="UniProtKB-KW"/>
</dbReference>
<evidence type="ECO:0000259" key="7">
    <source>
        <dbReference type="PROSITE" id="PS50893"/>
    </source>
</evidence>